<evidence type="ECO:0000256" key="2">
    <source>
        <dbReference type="ARBA" id="ARBA00012908"/>
    </source>
</evidence>
<feature type="binding site" evidence="11">
    <location>
        <position position="168"/>
    </location>
    <ligand>
        <name>substrate</name>
    </ligand>
</feature>
<dbReference type="CDD" id="cd04241">
    <property type="entry name" value="AAK_FomA-like"/>
    <property type="match status" value="1"/>
</dbReference>
<dbReference type="Proteomes" id="UP000315385">
    <property type="component" value="Unassembled WGS sequence"/>
</dbReference>
<evidence type="ECO:0000256" key="12">
    <source>
        <dbReference type="PIRSR" id="PIRSR016496-2"/>
    </source>
</evidence>
<evidence type="ECO:0000256" key="5">
    <source>
        <dbReference type="ARBA" id="ARBA00022741"/>
    </source>
</evidence>
<comment type="similarity">
    <text evidence="1 10">Belongs to the isopentenyl phosphate kinase family.</text>
</comment>
<comment type="catalytic activity">
    <reaction evidence="9 10">
        <text>isopentenyl phosphate + ATP = isopentenyl diphosphate + ADP</text>
        <dbReference type="Rhea" id="RHEA:33963"/>
        <dbReference type="ChEBI" id="CHEBI:30616"/>
        <dbReference type="ChEBI" id="CHEBI:65078"/>
        <dbReference type="ChEBI" id="CHEBI:128769"/>
        <dbReference type="ChEBI" id="CHEBI:456216"/>
        <dbReference type="EC" id="2.7.4.26"/>
    </reaction>
</comment>
<proteinExistence type="inferred from homology"/>
<comment type="subunit">
    <text evidence="10">Homodimer.</text>
</comment>
<dbReference type="InterPro" id="IPR024192">
    <property type="entry name" value="Fosfomycin_R_FomA-type"/>
</dbReference>
<dbReference type="InterPro" id="IPR001048">
    <property type="entry name" value="Asp/Glu/Uridylate_kinase"/>
</dbReference>
<keyword evidence="7 10" id="KW-0067">ATP-binding</keyword>
<accession>A0A544QKM5</accession>
<dbReference type="EMBL" id="SESI01000004">
    <property type="protein sequence ID" value="TQQ78919.1"/>
    <property type="molecule type" value="Genomic_DNA"/>
</dbReference>
<evidence type="ECO:0000256" key="1">
    <source>
        <dbReference type="ARBA" id="ARBA00010540"/>
    </source>
</evidence>
<feature type="binding site" evidence="11">
    <location>
        <position position="66"/>
    </location>
    <ligand>
        <name>ATP</name>
        <dbReference type="ChEBI" id="CHEBI:30616"/>
    </ligand>
</feature>
<evidence type="ECO:0000256" key="6">
    <source>
        <dbReference type="ARBA" id="ARBA00022777"/>
    </source>
</evidence>
<dbReference type="GO" id="GO:0016114">
    <property type="term" value="P:terpenoid biosynthetic process"/>
    <property type="evidence" value="ECO:0007669"/>
    <property type="project" value="TreeGrafter"/>
</dbReference>
<evidence type="ECO:0000256" key="7">
    <source>
        <dbReference type="ARBA" id="ARBA00022840"/>
    </source>
</evidence>
<evidence type="ECO:0000313" key="15">
    <source>
        <dbReference type="Proteomes" id="UP000315385"/>
    </source>
</evidence>
<evidence type="ECO:0000256" key="10">
    <source>
        <dbReference type="PIRNR" id="PIRNR016496"/>
    </source>
</evidence>
<keyword evidence="4 10" id="KW-0808">Transferase</keyword>
<dbReference type="PANTHER" id="PTHR43654">
    <property type="entry name" value="GLUTAMATE 5-KINASE"/>
    <property type="match status" value="1"/>
</dbReference>
<feature type="binding site" evidence="11">
    <location>
        <position position="70"/>
    </location>
    <ligand>
        <name>substrate</name>
    </ligand>
</feature>
<dbReference type="NCBIfam" id="NF040647">
    <property type="entry name" value="IPPK_Arch"/>
    <property type="match status" value="1"/>
</dbReference>
<dbReference type="PIRSF" id="PIRSF016496">
    <property type="entry name" value="Kin_FomA"/>
    <property type="match status" value="1"/>
</dbReference>
<protein>
    <recommendedName>
        <fullName evidence="3 10">Isopentenyl phosphate kinase</fullName>
        <shortName evidence="10">IPK</shortName>
        <ecNumber evidence="2 10">2.7.4.26</ecNumber>
    </recommendedName>
</protein>
<evidence type="ECO:0000256" key="3">
    <source>
        <dbReference type="ARBA" id="ARBA00017267"/>
    </source>
</evidence>
<comment type="function">
    <text evidence="10">Catalyzes the phosphorylation of isopentenyl phosphate (IP) to isopentenyl diphosphate (IPP). Functions in an alternate mevalonate (MVA) pathway leading to IPP, a key precursor for the biosynthesis of isoprenoid compounds such as archaeal membrane lipids.</text>
</comment>
<dbReference type="OrthoDB" id="15328at2157"/>
<evidence type="ECO:0000256" key="4">
    <source>
        <dbReference type="ARBA" id="ARBA00022679"/>
    </source>
</evidence>
<dbReference type="PANTHER" id="PTHR43654:SF1">
    <property type="entry name" value="ISOPENTENYL PHOSPHATE KINASE"/>
    <property type="match status" value="1"/>
</dbReference>
<dbReference type="GO" id="GO:0102043">
    <property type="term" value="F:isopentenyl phosphate kinase activity"/>
    <property type="evidence" value="ECO:0007669"/>
    <property type="project" value="UniProtKB-EC"/>
</dbReference>
<comment type="caution">
    <text evidence="14">The sequence shown here is derived from an EMBL/GenBank/DDBJ whole genome shotgun (WGS) entry which is preliminary data.</text>
</comment>
<keyword evidence="5 10" id="KW-0547">Nucleotide-binding</keyword>
<dbReference type="AlphaFoldDB" id="A0A544QKM5"/>
<keyword evidence="15" id="KW-1185">Reference proteome</keyword>
<evidence type="ECO:0000256" key="8">
    <source>
        <dbReference type="ARBA" id="ARBA00023229"/>
    </source>
</evidence>
<dbReference type="GO" id="GO:0016301">
    <property type="term" value="F:kinase activity"/>
    <property type="evidence" value="ECO:0007669"/>
    <property type="project" value="UniProtKB-KW"/>
</dbReference>
<evidence type="ECO:0000313" key="14">
    <source>
        <dbReference type="EMBL" id="TQQ78919.1"/>
    </source>
</evidence>
<gene>
    <name evidence="14" type="ORF">EWF95_12355</name>
</gene>
<reference evidence="14 15" key="1">
    <citation type="submission" date="2019-02" db="EMBL/GenBank/DDBJ databases">
        <title>Halonotius sp. a new haloqrchaeon isolated from saline water.</title>
        <authorList>
            <person name="Duran-Viseras A."/>
            <person name="Sanchez-Porro C."/>
            <person name="Ventosa A."/>
        </authorList>
    </citation>
    <scope>NUCLEOTIDE SEQUENCE [LARGE SCALE GENOMIC DNA]</scope>
    <source>
        <strain evidence="14 15">F9-27</strain>
    </source>
</reference>
<dbReference type="GO" id="GO:0005524">
    <property type="term" value="F:ATP binding"/>
    <property type="evidence" value="ECO:0007669"/>
    <property type="project" value="UniProtKB-KW"/>
</dbReference>
<feature type="domain" description="Aspartate/glutamate/uridylate kinase" evidence="13">
    <location>
        <begin position="11"/>
        <end position="235"/>
    </location>
</feature>
<evidence type="ECO:0000259" key="13">
    <source>
        <dbReference type="Pfam" id="PF00696"/>
    </source>
</evidence>
<name>A0A544QKM5_9EURY</name>
<keyword evidence="6 10" id="KW-0418">Kinase</keyword>
<feature type="binding site" evidence="11">
    <location>
        <position position="225"/>
    </location>
    <ligand>
        <name>ATP</name>
        <dbReference type="ChEBI" id="CHEBI:30616"/>
    </ligand>
</feature>
<evidence type="ECO:0000256" key="11">
    <source>
        <dbReference type="PIRSR" id="PIRSR016496-1"/>
    </source>
</evidence>
<feature type="binding site" evidence="11">
    <location>
        <begin position="15"/>
        <end position="19"/>
    </location>
    <ligand>
        <name>ATP</name>
        <dbReference type="ChEBI" id="CHEBI:30616"/>
    </ligand>
</feature>
<feature type="site" description="Transition state stabilizer" evidence="12">
    <location>
        <position position="24"/>
    </location>
</feature>
<evidence type="ECO:0000256" key="9">
    <source>
        <dbReference type="ARBA" id="ARBA00049063"/>
    </source>
</evidence>
<dbReference type="Pfam" id="PF00696">
    <property type="entry name" value="AA_kinase"/>
    <property type="match status" value="1"/>
</dbReference>
<feature type="binding site" evidence="11">
    <location>
        <position position="65"/>
    </location>
    <ligand>
        <name>substrate</name>
    </ligand>
</feature>
<dbReference type="Gene3D" id="3.40.1160.10">
    <property type="entry name" value="Acetylglutamate kinase-like"/>
    <property type="match status" value="1"/>
</dbReference>
<dbReference type="SUPFAM" id="SSF53633">
    <property type="entry name" value="Carbamate kinase-like"/>
    <property type="match status" value="1"/>
</dbReference>
<organism evidence="14 15">
    <name type="scientific">Halonotius roseus</name>
    <dbReference type="NCBI Taxonomy" id="2511997"/>
    <lineage>
        <taxon>Archaea</taxon>
        <taxon>Methanobacteriati</taxon>
        <taxon>Methanobacteriota</taxon>
        <taxon>Stenosarchaea group</taxon>
        <taxon>Halobacteria</taxon>
        <taxon>Halobacteriales</taxon>
        <taxon>Haloferacaceae</taxon>
        <taxon>Halonotius</taxon>
    </lineage>
</organism>
<dbReference type="InterPro" id="IPR036393">
    <property type="entry name" value="AceGlu_kinase-like_sf"/>
</dbReference>
<keyword evidence="8" id="KW-0414">Isoprene biosynthesis</keyword>
<dbReference type="RefSeq" id="WP_142444396.1">
    <property type="nucleotide sequence ID" value="NZ_SESI01000004.1"/>
</dbReference>
<dbReference type="EC" id="2.7.4.26" evidence="2 10"/>
<sequence>MAGDATAGVDLTVLKLGGSVITDKDSPETVDDDALDSVVSAIAAAGVADGDASAGPAELIVVHGGGSFGHVHAADHGVSTTEGTHDPAAVTAIHGAMKRLNSVVVDRLQAAGVPAVPVHPLSAAARDADAGLSLPTAAVAGLRAEGFIPVLHGDVVAHAGKGVTVLSGDEIVTGLAERLGASRVGLCSTVPGVLNTDGDVIESITDFGSVAAALGDSESTDVSGGMAAKVRELLALGAPAHIFGPDAIAGFLADDDVGTLIDGA</sequence>
<feature type="binding site" evidence="11">
    <location>
        <position position="229"/>
    </location>
    <ligand>
        <name>ATP</name>
        <dbReference type="ChEBI" id="CHEBI:30616"/>
    </ligand>
</feature>
<dbReference type="GO" id="GO:0005829">
    <property type="term" value="C:cytosol"/>
    <property type="evidence" value="ECO:0007669"/>
    <property type="project" value="TreeGrafter"/>
</dbReference>